<dbReference type="Proteomes" id="UP000226192">
    <property type="component" value="Unassembled WGS sequence"/>
</dbReference>
<dbReference type="AlphaFoldDB" id="A0A2C5YDL5"/>
<name>A0A2C5YDL5_9HYPO</name>
<feature type="region of interest" description="Disordered" evidence="1">
    <location>
        <begin position="1"/>
        <end position="27"/>
    </location>
</feature>
<gene>
    <name evidence="2" type="ORF">CDD81_1789</name>
</gene>
<dbReference type="STRING" id="1399860.A0A2C5YDL5"/>
<proteinExistence type="predicted"/>
<keyword evidence="3" id="KW-1185">Reference proteome</keyword>
<sequence length="298" mass="33105">MSMLDAYVRGSHCSRRRDKTPGSGSSRSSFSFLFVVNELEFYNDSGADIFRDTWYNDLPPRSCMGYTGERAGKVLRFRDGEVEEAAGYVWYRDELRIRGHCFSNLGEAPGYSEAAVFACNPHLPLVVIRDDPLTLNDAKSSMHALHFFHPRHLPGLSQATTPDAVLPHGGAPVKYVAGRNPSWMPALVPSVYANPWLEPPPSRGLGGELAIIIGLMAFSKSGPNVEDVFLGTHARPGYWHNSFWSSRAAPSYYPRSTQETPRGFYIGVFCDPENAEGSSREAIHGFEWNSAVVQEMPR</sequence>
<accession>A0A2C5YDL5</accession>
<evidence type="ECO:0000256" key="1">
    <source>
        <dbReference type="SAM" id="MobiDB-lite"/>
    </source>
</evidence>
<evidence type="ECO:0000313" key="2">
    <source>
        <dbReference type="EMBL" id="PHH65703.1"/>
    </source>
</evidence>
<organism evidence="2 3">
    <name type="scientific">Ophiocordyceps australis</name>
    <dbReference type="NCBI Taxonomy" id="1399860"/>
    <lineage>
        <taxon>Eukaryota</taxon>
        <taxon>Fungi</taxon>
        <taxon>Dikarya</taxon>
        <taxon>Ascomycota</taxon>
        <taxon>Pezizomycotina</taxon>
        <taxon>Sordariomycetes</taxon>
        <taxon>Hypocreomycetidae</taxon>
        <taxon>Hypocreales</taxon>
        <taxon>Ophiocordycipitaceae</taxon>
        <taxon>Ophiocordyceps</taxon>
    </lineage>
</organism>
<dbReference type="OrthoDB" id="5243686at2759"/>
<evidence type="ECO:0000313" key="3">
    <source>
        <dbReference type="Proteomes" id="UP000226192"/>
    </source>
</evidence>
<dbReference type="EMBL" id="NJET01000015">
    <property type="protein sequence ID" value="PHH65703.1"/>
    <property type="molecule type" value="Genomic_DNA"/>
</dbReference>
<protein>
    <submittedName>
        <fullName evidence="2">Uncharacterized protein</fullName>
    </submittedName>
</protein>
<reference evidence="2 3" key="1">
    <citation type="submission" date="2017-06" db="EMBL/GenBank/DDBJ databases">
        <title>Ant-infecting Ophiocordyceps genomes reveal a high diversity of potential behavioral manipulation genes and a possible major role for enterotoxins.</title>
        <authorList>
            <person name="De Bekker C."/>
            <person name="Evans H.C."/>
            <person name="Brachmann A."/>
            <person name="Hughes D.P."/>
        </authorList>
    </citation>
    <scope>NUCLEOTIDE SEQUENCE [LARGE SCALE GENOMIC DNA]</scope>
    <source>
        <strain evidence="2 3">Map64</strain>
    </source>
</reference>
<comment type="caution">
    <text evidence="2">The sequence shown here is derived from an EMBL/GenBank/DDBJ whole genome shotgun (WGS) entry which is preliminary data.</text>
</comment>